<evidence type="ECO:0000256" key="1">
    <source>
        <dbReference type="SAM" id="SignalP"/>
    </source>
</evidence>
<keyword evidence="1" id="KW-0732">Signal</keyword>
<feature type="signal peptide" evidence="1">
    <location>
        <begin position="1"/>
        <end position="26"/>
    </location>
</feature>
<feature type="chain" id="PRO_5043854645" description="Secreted protein" evidence="1">
    <location>
        <begin position="27"/>
        <end position="105"/>
    </location>
</feature>
<keyword evidence="3" id="KW-1185">Reference proteome</keyword>
<comment type="caution">
    <text evidence="2">The sequence shown here is derived from an EMBL/GenBank/DDBJ whole genome shotgun (WGS) entry which is preliminary data.</text>
</comment>
<dbReference type="AlphaFoldDB" id="A0AAV7HIU2"/>
<evidence type="ECO:0000313" key="3">
    <source>
        <dbReference type="Proteomes" id="UP000775213"/>
    </source>
</evidence>
<accession>A0AAV7HIU2</accession>
<name>A0AAV7HIU2_DENCH</name>
<protein>
    <recommendedName>
        <fullName evidence="4">Secreted protein</fullName>
    </recommendedName>
</protein>
<proteinExistence type="predicted"/>
<organism evidence="2 3">
    <name type="scientific">Dendrobium chrysotoxum</name>
    <name type="common">Orchid</name>
    <dbReference type="NCBI Taxonomy" id="161865"/>
    <lineage>
        <taxon>Eukaryota</taxon>
        <taxon>Viridiplantae</taxon>
        <taxon>Streptophyta</taxon>
        <taxon>Embryophyta</taxon>
        <taxon>Tracheophyta</taxon>
        <taxon>Spermatophyta</taxon>
        <taxon>Magnoliopsida</taxon>
        <taxon>Liliopsida</taxon>
        <taxon>Asparagales</taxon>
        <taxon>Orchidaceae</taxon>
        <taxon>Epidendroideae</taxon>
        <taxon>Malaxideae</taxon>
        <taxon>Dendrobiinae</taxon>
        <taxon>Dendrobium</taxon>
    </lineage>
</organism>
<evidence type="ECO:0000313" key="2">
    <source>
        <dbReference type="EMBL" id="KAH0467438.1"/>
    </source>
</evidence>
<reference evidence="2 3" key="1">
    <citation type="journal article" date="2021" name="Hortic Res">
        <title>Chromosome-scale assembly of the Dendrobium chrysotoxum genome enhances the understanding of orchid evolution.</title>
        <authorList>
            <person name="Zhang Y."/>
            <person name="Zhang G.Q."/>
            <person name="Zhang D."/>
            <person name="Liu X.D."/>
            <person name="Xu X.Y."/>
            <person name="Sun W.H."/>
            <person name="Yu X."/>
            <person name="Zhu X."/>
            <person name="Wang Z.W."/>
            <person name="Zhao X."/>
            <person name="Zhong W.Y."/>
            <person name="Chen H."/>
            <person name="Yin W.L."/>
            <person name="Huang T."/>
            <person name="Niu S.C."/>
            <person name="Liu Z.J."/>
        </authorList>
    </citation>
    <scope>NUCLEOTIDE SEQUENCE [LARGE SCALE GENOMIC DNA]</scope>
    <source>
        <strain evidence="2">Lindl</strain>
    </source>
</reference>
<dbReference type="Proteomes" id="UP000775213">
    <property type="component" value="Unassembled WGS sequence"/>
</dbReference>
<evidence type="ECO:0008006" key="4">
    <source>
        <dbReference type="Google" id="ProtNLM"/>
    </source>
</evidence>
<dbReference type="EMBL" id="JAGFBR010000005">
    <property type="protein sequence ID" value="KAH0467438.1"/>
    <property type="molecule type" value="Genomic_DNA"/>
</dbReference>
<sequence>MGFPIGLYGVLLRALIALPFFLAVLAAEVLLDAGEVTESTGSVVVHARDLGADVDFFPHFLARSLLELPRKVVASPVELKVLVSLEAFVADLADEAVCCHQCLWG</sequence>
<gene>
    <name evidence="2" type="ORF">IEQ34_004676</name>
</gene>